<name>D3BH49_HETP5</name>
<proteinExistence type="inferred from homology"/>
<dbReference type="PANTHER" id="PTHR11607:SF68">
    <property type="entry name" value="ALPHA-MANNOSIDASE F"/>
    <property type="match status" value="1"/>
</dbReference>
<evidence type="ECO:0000256" key="6">
    <source>
        <dbReference type="ARBA" id="ARBA00022801"/>
    </source>
</evidence>
<keyword evidence="7" id="KW-0862">Zinc</keyword>
<dbReference type="InterPro" id="IPR028995">
    <property type="entry name" value="Glyco_hydro_57/38_cen_sf"/>
</dbReference>
<dbReference type="EMBL" id="ADBJ01000035">
    <property type="protein sequence ID" value="EFA79433.1"/>
    <property type="molecule type" value="Genomic_DNA"/>
</dbReference>
<evidence type="ECO:0000256" key="4">
    <source>
        <dbReference type="ARBA" id="ARBA00012752"/>
    </source>
</evidence>
<dbReference type="Gene3D" id="3.20.110.10">
    <property type="entry name" value="Glycoside hydrolase 38, N terminal domain"/>
    <property type="match status" value="1"/>
</dbReference>
<dbReference type="GO" id="GO:0030246">
    <property type="term" value="F:carbohydrate binding"/>
    <property type="evidence" value="ECO:0007669"/>
    <property type="project" value="InterPro"/>
</dbReference>
<sequence>MSKFISKSKFWFALFSIFFIYINIINGLDEVSEQENQYPGAPGVNPQKGFMVHIVCHSHDDSGWLDTIDGYYNTRVDNIISTVTEAMIANPNRKFVWSEIGFLTKWWARNPAFRDKFQKLVNESQMEFVNGGWVMSDEACTSAEAFIDNLEEGNRFIKEQFGERFLPMSGWQIDPFGHASKTAALEAMDNYKNIILHRITTDLRDELGRKKDLEFIWRGSHGNNSEIFTHVLDDPYWFPDFNLDEPMGTVDDNVQRLVFDLKHTIIRRRDHYKSPHILVLIGGDFKYNNAQTAFEIIDKTIDNLNLNTVEFNVKYSTMGNYFSDVRKWFRQTGTPIKHQYSNTDFMPYIENNIGDNWVGYYTTNPIFKRESRRLTSLQRLGELINTQTGANIESQLRDTMRNSSFIQHHDAITGTHLVHVGVDYMNRMQYAIAKLGESIATSTNLLAMKSNKMNSITHSDTDSLPLVFFNPLGWNRKEVKMISMFTTYNPGYCPFAVFEEDSQIPIECTISSIGVENFNWTIAFVIDIQALSYKVFKIQTIGNESPFSKLLTEQKIPGLKILENNYIKVELTDKGFINSISEKNGVSHNILQKIMRYRTSYRNGAYIFRANGPAVEENLNFSLTTFILGNIYSQVRIKFNQDEVVIRLYNTGSKIYDENVDISYTLPDCDNTDRIVRFQTDINGSFYSDDGFELRERAVYNTTGPIDRAYVPSVTTALLMDPNSGVGFVCNSDRSKGAAAIYEGNIEFGITRSSYYDDSKGLSYPSMPKKTTTVNHRCRLDRDPLNYKGQNYRFNEPIYQVQQNMVPNSKAYSKIENQLPENIHVLNFKRFNGEFLIRLINIYPAETRIATSVNLPTIFRSLEPDNCREMYIGGSSEMNYSDMNLCKTTFNCTYEPIVTYIIGGIRTARDPPGGSDLLPLPINECFIRIQPGEIKTIRFSAS</sequence>
<dbReference type="InterPro" id="IPR011013">
    <property type="entry name" value="Gal_mutarotase_sf_dom"/>
</dbReference>
<dbReference type="InterPro" id="IPR027291">
    <property type="entry name" value="Glyco_hydro_38_N_sf"/>
</dbReference>
<evidence type="ECO:0000256" key="3">
    <source>
        <dbReference type="ARBA" id="ARBA00009792"/>
    </source>
</evidence>
<dbReference type="InParanoid" id="D3BH49"/>
<dbReference type="PANTHER" id="PTHR11607">
    <property type="entry name" value="ALPHA-MANNOSIDASE"/>
    <property type="match status" value="1"/>
</dbReference>
<dbReference type="AlphaFoldDB" id="D3BH49"/>
<comment type="similarity">
    <text evidence="3">Belongs to the glycosyl hydrolase 38 family.</text>
</comment>
<dbReference type="InterPro" id="IPR037094">
    <property type="entry name" value="Glyco_hydro_38_cen_sf"/>
</dbReference>
<gene>
    <name evidence="10" type="ORF">PPL_07851</name>
</gene>
<evidence type="ECO:0000256" key="5">
    <source>
        <dbReference type="ARBA" id="ARBA00022723"/>
    </source>
</evidence>
<dbReference type="EC" id="3.2.1.24" evidence="4"/>
<evidence type="ECO:0000256" key="8">
    <source>
        <dbReference type="ARBA" id="ARBA00023295"/>
    </source>
</evidence>
<dbReference type="GeneID" id="31363332"/>
<dbReference type="Pfam" id="PF09261">
    <property type="entry name" value="Alpha-mann_mid"/>
    <property type="match status" value="1"/>
</dbReference>
<dbReference type="GO" id="GO:0004559">
    <property type="term" value="F:alpha-mannosidase activity"/>
    <property type="evidence" value="ECO:0007669"/>
    <property type="project" value="UniProtKB-EC"/>
</dbReference>
<evidence type="ECO:0000313" key="10">
    <source>
        <dbReference type="EMBL" id="EFA79433.1"/>
    </source>
</evidence>
<evidence type="ECO:0000256" key="1">
    <source>
        <dbReference type="ARBA" id="ARBA00000365"/>
    </source>
</evidence>
<dbReference type="Pfam" id="PF01074">
    <property type="entry name" value="Glyco_hydro_38N"/>
    <property type="match status" value="1"/>
</dbReference>
<dbReference type="InterPro" id="IPR011330">
    <property type="entry name" value="Glyco_hydro/deAcase_b/a-brl"/>
</dbReference>
<evidence type="ECO:0000259" key="9">
    <source>
        <dbReference type="SMART" id="SM00872"/>
    </source>
</evidence>
<dbReference type="STRING" id="670386.D3BH49"/>
<dbReference type="GO" id="GO:0005764">
    <property type="term" value="C:lysosome"/>
    <property type="evidence" value="ECO:0007669"/>
    <property type="project" value="TreeGrafter"/>
</dbReference>
<dbReference type="Gene3D" id="2.60.40.1360">
    <property type="match status" value="1"/>
</dbReference>
<dbReference type="OMA" id="GFQMHRK"/>
<organism evidence="10 11">
    <name type="scientific">Heterostelium pallidum (strain ATCC 26659 / Pp 5 / PN500)</name>
    <name type="common">Cellular slime mold</name>
    <name type="synonym">Polysphondylium pallidum</name>
    <dbReference type="NCBI Taxonomy" id="670386"/>
    <lineage>
        <taxon>Eukaryota</taxon>
        <taxon>Amoebozoa</taxon>
        <taxon>Evosea</taxon>
        <taxon>Eumycetozoa</taxon>
        <taxon>Dictyostelia</taxon>
        <taxon>Acytosteliales</taxon>
        <taxon>Acytosteliaceae</taxon>
        <taxon>Heterostelium</taxon>
    </lineage>
</organism>
<keyword evidence="5" id="KW-0479">Metal-binding</keyword>
<evidence type="ECO:0000313" key="11">
    <source>
        <dbReference type="Proteomes" id="UP000001396"/>
    </source>
</evidence>
<dbReference type="RefSeq" id="XP_020431554.1">
    <property type="nucleotide sequence ID" value="XM_020578685.1"/>
</dbReference>
<dbReference type="SMART" id="SM00872">
    <property type="entry name" value="Alpha-mann_mid"/>
    <property type="match status" value="1"/>
</dbReference>
<dbReference type="InterPro" id="IPR015341">
    <property type="entry name" value="Glyco_hydro_38_cen"/>
</dbReference>
<feature type="domain" description="Glycoside hydrolase family 38 central" evidence="9">
    <location>
        <begin position="355"/>
        <end position="428"/>
    </location>
</feature>
<dbReference type="InterPro" id="IPR000602">
    <property type="entry name" value="Glyco_hydro_38_N"/>
</dbReference>
<dbReference type="GO" id="GO:0046872">
    <property type="term" value="F:metal ion binding"/>
    <property type="evidence" value="ECO:0007669"/>
    <property type="project" value="UniProtKB-KW"/>
</dbReference>
<dbReference type="Gene3D" id="2.70.98.30">
    <property type="entry name" value="Golgi alpha-mannosidase II, domain 4"/>
    <property type="match status" value="1"/>
</dbReference>
<keyword evidence="8" id="KW-0326">Glycosidase</keyword>
<dbReference type="Pfam" id="PF07748">
    <property type="entry name" value="Glyco_hydro_38C"/>
    <property type="match status" value="1"/>
</dbReference>
<dbReference type="GO" id="GO:0006013">
    <property type="term" value="P:mannose metabolic process"/>
    <property type="evidence" value="ECO:0007669"/>
    <property type="project" value="InterPro"/>
</dbReference>
<dbReference type="SUPFAM" id="SSF88713">
    <property type="entry name" value="Glycoside hydrolase/deacetylase"/>
    <property type="match status" value="1"/>
</dbReference>
<keyword evidence="11" id="KW-1185">Reference proteome</keyword>
<dbReference type="SUPFAM" id="SSF88688">
    <property type="entry name" value="Families 57/38 glycoside transferase middle domain"/>
    <property type="match status" value="1"/>
</dbReference>
<comment type="caution">
    <text evidence="10">The sequence shown here is derived from an EMBL/GenBank/DDBJ whole genome shotgun (WGS) entry which is preliminary data.</text>
</comment>
<comment type="cofactor">
    <cofactor evidence="2">
        <name>Zn(2+)</name>
        <dbReference type="ChEBI" id="CHEBI:29105"/>
    </cofactor>
</comment>
<dbReference type="CDD" id="cd00451">
    <property type="entry name" value="GH38N_AMII_euk"/>
    <property type="match status" value="1"/>
</dbReference>
<dbReference type="Proteomes" id="UP000001396">
    <property type="component" value="Unassembled WGS sequence"/>
</dbReference>
<accession>D3BH49</accession>
<dbReference type="Gene3D" id="1.20.1270.50">
    <property type="entry name" value="Glycoside hydrolase family 38, central domain"/>
    <property type="match status" value="1"/>
</dbReference>
<reference evidence="10 11" key="1">
    <citation type="journal article" date="2011" name="Genome Res.">
        <title>Phylogeny-wide analysis of social amoeba genomes highlights ancient origins for complex intercellular communication.</title>
        <authorList>
            <person name="Heidel A.J."/>
            <person name="Lawal H.M."/>
            <person name="Felder M."/>
            <person name="Schilde C."/>
            <person name="Helps N.R."/>
            <person name="Tunggal B."/>
            <person name="Rivero F."/>
            <person name="John U."/>
            <person name="Schleicher M."/>
            <person name="Eichinger L."/>
            <person name="Platzer M."/>
            <person name="Noegel A.A."/>
            <person name="Schaap P."/>
            <person name="Gloeckner G."/>
        </authorList>
    </citation>
    <scope>NUCLEOTIDE SEQUENCE [LARGE SCALE GENOMIC DNA]</scope>
    <source>
        <strain evidence="11">ATCC 26659 / Pp 5 / PN500</strain>
    </source>
</reference>
<dbReference type="InterPro" id="IPR011682">
    <property type="entry name" value="Glyco_hydro_38_C"/>
</dbReference>
<evidence type="ECO:0000256" key="7">
    <source>
        <dbReference type="ARBA" id="ARBA00022833"/>
    </source>
</evidence>
<comment type="catalytic activity">
    <reaction evidence="1">
        <text>Hydrolysis of terminal, non-reducing alpha-D-mannose residues in alpha-D-mannosides.</text>
        <dbReference type="EC" id="3.2.1.24"/>
    </reaction>
</comment>
<dbReference type="SUPFAM" id="SSF74650">
    <property type="entry name" value="Galactose mutarotase-like"/>
    <property type="match status" value="1"/>
</dbReference>
<protein>
    <recommendedName>
        <fullName evidence="4">alpha-mannosidase</fullName>
        <ecNumber evidence="4">3.2.1.24</ecNumber>
    </recommendedName>
</protein>
<evidence type="ECO:0000256" key="2">
    <source>
        <dbReference type="ARBA" id="ARBA00001947"/>
    </source>
</evidence>
<keyword evidence="6" id="KW-0378">Hydrolase</keyword>
<dbReference type="InterPro" id="IPR050843">
    <property type="entry name" value="Glycosyl_Hydrlase_38"/>
</dbReference>